<dbReference type="Proteomes" id="UP000705983">
    <property type="component" value="Unassembled WGS sequence"/>
</dbReference>
<dbReference type="EMBL" id="JAFFJS010000002">
    <property type="protein sequence ID" value="MBM9432988.1"/>
    <property type="molecule type" value="Genomic_DNA"/>
</dbReference>
<dbReference type="PANTHER" id="PTHR43877">
    <property type="entry name" value="AMINOALKYLPHOSPHONATE N-ACETYLTRANSFERASE-RELATED-RELATED"/>
    <property type="match status" value="1"/>
</dbReference>
<dbReference type="Pfam" id="PF13508">
    <property type="entry name" value="Acetyltransf_7"/>
    <property type="match status" value="1"/>
</dbReference>
<evidence type="ECO:0000313" key="5">
    <source>
        <dbReference type="Proteomes" id="UP000705983"/>
    </source>
</evidence>
<reference evidence="5" key="1">
    <citation type="submission" date="2021-02" db="EMBL/GenBank/DDBJ databases">
        <title>Leucobacter sp. CX169.</title>
        <authorList>
            <person name="Cheng Y."/>
        </authorList>
    </citation>
    <scope>NUCLEOTIDE SEQUENCE [LARGE SCALE GENOMIC DNA]</scope>
    <source>
        <strain evidence="5">JY899</strain>
    </source>
</reference>
<dbReference type="Gene3D" id="3.40.630.30">
    <property type="match status" value="1"/>
</dbReference>
<evidence type="ECO:0000256" key="1">
    <source>
        <dbReference type="ARBA" id="ARBA00022679"/>
    </source>
</evidence>
<evidence type="ECO:0000259" key="3">
    <source>
        <dbReference type="PROSITE" id="PS51186"/>
    </source>
</evidence>
<dbReference type="CDD" id="cd04301">
    <property type="entry name" value="NAT_SF"/>
    <property type="match status" value="1"/>
</dbReference>
<proteinExistence type="predicted"/>
<dbReference type="InterPro" id="IPR000182">
    <property type="entry name" value="GNAT_dom"/>
</dbReference>
<protein>
    <submittedName>
        <fullName evidence="4">GNAT family N-acetyltransferase</fullName>
    </submittedName>
</protein>
<evidence type="ECO:0000313" key="4">
    <source>
        <dbReference type="EMBL" id="MBM9432988.1"/>
    </source>
</evidence>
<dbReference type="PANTHER" id="PTHR43877:SF1">
    <property type="entry name" value="ACETYLTRANSFERASE"/>
    <property type="match status" value="1"/>
</dbReference>
<dbReference type="PROSITE" id="PS51186">
    <property type="entry name" value="GNAT"/>
    <property type="match status" value="1"/>
</dbReference>
<gene>
    <name evidence="4" type="ORF">JVW63_04645</name>
</gene>
<dbReference type="InterPro" id="IPR050832">
    <property type="entry name" value="Bact_Acetyltransf"/>
</dbReference>
<dbReference type="RefSeq" id="WP_187996332.1">
    <property type="nucleotide sequence ID" value="NZ_JACEXG010000002.1"/>
</dbReference>
<keyword evidence="1" id="KW-0808">Transferase</keyword>
<name>A0ABS2TFU9_9ACTO</name>
<sequence length="148" mass="15918">MGSLGIRAATVLDAERLAVVHEQCVRESGLAGEIIDQSGLEDRYERALSVMDATTTWVATWDGEIVGFVSATALGPGHARMLELSSLGVLASHRNRGIGSKLLNHAVGTAPCLAWAPAGAESFYRRHGFEADSVTERRDGMPFLRVLR</sequence>
<evidence type="ECO:0000256" key="2">
    <source>
        <dbReference type="ARBA" id="ARBA00023315"/>
    </source>
</evidence>
<keyword evidence="2" id="KW-0012">Acyltransferase</keyword>
<dbReference type="SUPFAM" id="SSF55729">
    <property type="entry name" value="Acyl-CoA N-acyltransferases (Nat)"/>
    <property type="match status" value="1"/>
</dbReference>
<keyword evidence="5" id="KW-1185">Reference proteome</keyword>
<accession>A0ABS2TFU9</accession>
<feature type="domain" description="N-acetyltransferase" evidence="3">
    <location>
        <begin position="4"/>
        <end position="148"/>
    </location>
</feature>
<comment type="caution">
    <text evidence="4">The sequence shown here is derived from an EMBL/GenBank/DDBJ whole genome shotgun (WGS) entry which is preliminary data.</text>
</comment>
<organism evidence="4 5">
    <name type="scientific">Flaviflexus equikiangi</name>
    <dbReference type="NCBI Taxonomy" id="2758573"/>
    <lineage>
        <taxon>Bacteria</taxon>
        <taxon>Bacillati</taxon>
        <taxon>Actinomycetota</taxon>
        <taxon>Actinomycetes</taxon>
        <taxon>Actinomycetales</taxon>
        <taxon>Actinomycetaceae</taxon>
        <taxon>Flaviflexus</taxon>
    </lineage>
</organism>
<dbReference type="InterPro" id="IPR016181">
    <property type="entry name" value="Acyl_CoA_acyltransferase"/>
</dbReference>